<feature type="compositionally biased region" description="Basic and acidic residues" evidence="2">
    <location>
        <begin position="16"/>
        <end position="25"/>
    </location>
</feature>
<keyword evidence="3" id="KW-0472">Membrane</keyword>
<evidence type="ECO:0000256" key="3">
    <source>
        <dbReference type="SAM" id="Phobius"/>
    </source>
</evidence>
<keyword evidence="3" id="KW-1133">Transmembrane helix</keyword>
<dbReference type="PANTHER" id="PTHR45860">
    <property type="entry name" value="TRANSLATION INITIATION FACTOR EIF-2B SUBUNIT ALPHA"/>
    <property type="match status" value="1"/>
</dbReference>
<dbReference type="PANTHER" id="PTHR45860:SF1">
    <property type="entry name" value="TRANSLATION INITIATION FACTOR EIF-2B SUBUNIT ALPHA"/>
    <property type="match status" value="1"/>
</dbReference>
<comment type="similarity">
    <text evidence="1">Belongs to the eIF-2B alpha/beta/delta subunits family.</text>
</comment>
<dbReference type="GO" id="GO:0005085">
    <property type="term" value="F:guanyl-nucleotide exchange factor activity"/>
    <property type="evidence" value="ECO:0007669"/>
    <property type="project" value="TreeGrafter"/>
</dbReference>
<reference evidence="4 5" key="1">
    <citation type="submission" date="2024-01" db="EMBL/GenBank/DDBJ databases">
        <title>A telomere-to-telomere, gap-free genome of sweet tea (Lithocarpus litseifolius).</title>
        <authorList>
            <person name="Zhou J."/>
        </authorList>
    </citation>
    <scope>NUCLEOTIDE SEQUENCE [LARGE SCALE GENOMIC DNA]</scope>
    <source>
        <strain evidence="4">Zhou-2022a</strain>
        <tissue evidence="4">Leaf</tissue>
    </source>
</reference>
<dbReference type="AlphaFoldDB" id="A0AAW2CW30"/>
<dbReference type="InterPro" id="IPR051501">
    <property type="entry name" value="eIF2B_alpha/beta/delta"/>
</dbReference>
<dbReference type="GO" id="GO:0003743">
    <property type="term" value="F:translation initiation factor activity"/>
    <property type="evidence" value="ECO:0007669"/>
    <property type="project" value="TreeGrafter"/>
</dbReference>
<comment type="caution">
    <text evidence="4">The sequence shown here is derived from an EMBL/GenBank/DDBJ whole genome shotgun (WGS) entry which is preliminary data.</text>
</comment>
<evidence type="ECO:0000256" key="2">
    <source>
        <dbReference type="SAM" id="MobiDB-lite"/>
    </source>
</evidence>
<organism evidence="4 5">
    <name type="scientific">Lithocarpus litseifolius</name>
    <dbReference type="NCBI Taxonomy" id="425828"/>
    <lineage>
        <taxon>Eukaryota</taxon>
        <taxon>Viridiplantae</taxon>
        <taxon>Streptophyta</taxon>
        <taxon>Embryophyta</taxon>
        <taxon>Tracheophyta</taxon>
        <taxon>Spermatophyta</taxon>
        <taxon>Magnoliopsida</taxon>
        <taxon>eudicotyledons</taxon>
        <taxon>Gunneridae</taxon>
        <taxon>Pentapetalae</taxon>
        <taxon>rosids</taxon>
        <taxon>fabids</taxon>
        <taxon>Fagales</taxon>
        <taxon>Fagaceae</taxon>
        <taxon>Lithocarpus</taxon>
    </lineage>
</organism>
<accession>A0AAW2CW30</accession>
<name>A0AAW2CW30_9ROSI</name>
<evidence type="ECO:0000256" key="1">
    <source>
        <dbReference type="ARBA" id="ARBA00007251"/>
    </source>
</evidence>
<evidence type="ECO:0000313" key="4">
    <source>
        <dbReference type="EMBL" id="KAL0002508.1"/>
    </source>
</evidence>
<dbReference type="EMBL" id="JAZDWU010000005">
    <property type="protein sequence ID" value="KAL0002508.1"/>
    <property type="molecule type" value="Genomic_DNA"/>
</dbReference>
<gene>
    <name evidence="4" type="ORF">SO802_016289</name>
</gene>
<evidence type="ECO:0000313" key="5">
    <source>
        <dbReference type="Proteomes" id="UP001459277"/>
    </source>
</evidence>
<proteinExistence type="inferred from homology"/>
<protein>
    <submittedName>
        <fullName evidence="4">Uncharacterized protein</fullName>
    </submittedName>
</protein>
<keyword evidence="3" id="KW-0812">Transmembrane</keyword>
<keyword evidence="5" id="KW-1185">Reference proteome</keyword>
<dbReference type="Gene3D" id="1.20.120.1070">
    <property type="entry name" value="Translation initiation factor eIF-2B, N-terminal domain"/>
    <property type="match status" value="1"/>
</dbReference>
<dbReference type="GO" id="GO:0005851">
    <property type="term" value="C:eukaryotic translation initiation factor 2B complex"/>
    <property type="evidence" value="ECO:0007669"/>
    <property type="project" value="TreeGrafter"/>
</dbReference>
<feature type="transmembrane region" description="Helical" evidence="3">
    <location>
        <begin position="154"/>
        <end position="173"/>
    </location>
</feature>
<feature type="region of interest" description="Disordered" evidence="2">
    <location>
        <begin position="1"/>
        <end position="25"/>
    </location>
</feature>
<dbReference type="Proteomes" id="UP001459277">
    <property type="component" value="Unassembled WGS sequence"/>
</dbReference>
<sequence>MELLKKAQENLSKGDSTSKDLVEEAERAKKELEEVLKSANLEIVGVTKRKLANPSRPHYRRHQRLACSSSGRYWPPSRQVSGAQTHQLLPSPLAFGKSFCVINEFNNWQKQPNLAEAVAAIRALATVIRASEANTMMELEIELKKAFDSLKVKFLCLSFLASCSICYLGILRLCSKKLLE</sequence>
<dbReference type="InterPro" id="IPR042528">
    <property type="entry name" value="elF-2B_alpha_N"/>
</dbReference>